<dbReference type="RefSeq" id="WP_127691778.1">
    <property type="nucleotide sequence ID" value="NZ_RZUL01000007.1"/>
</dbReference>
<keyword evidence="17" id="KW-1185">Reference proteome</keyword>
<organism evidence="16 17">
    <name type="scientific">Sphingobium algorifonticola</name>
    <dbReference type="NCBI Taxonomy" id="2008318"/>
    <lineage>
        <taxon>Bacteria</taxon>
        <taxon>Pseudomonadati</taxon>
        <taxon>Pseudomonadota</taxon>
        <taxon>Alphaproteobacteria</taxon>
        <taxon>Sphingomonadales</taxon>
        <taxon>Sphingomonadaceae</taxon>
        <taxon>Sphingobium</taxon>
    </lineage>
</organism>
<comment type="caution">
    <text evidence="16">The sequence shown here is derived from an EMBL/GenBank/DDBJ whole genome shotgun (WGS) entry which is preliminary data.</text>
</comment>
<keyword evidence="8 12" id="KW-0798">TonB box</keyword>
<evidence type="ECO:0000256" key="1">
    <source>
        <dbReference type="ARBA" id="ARBA00004571"/>
    </source>
</evidence>
<feature type="domain" description="TonB-dependent receptor plug" evidence="15">
    <location>
        <begin position="63"/>
        <end position="170"/>
    </location>
</feature>
<evidence type="ECO:0000256" key="9">
    <source>
        <dbReference type="ARBA" id="ARBA00023136"/>
    </source>
</evidence>
<keyword evidence="13" id="KW-0732">Signal</keyword>
<evidence type="ECO:0000256" key="12">
    <source>
        <dbReference type="RuleBase" id="RU003357"/>
    </source>
</evidence>
<dbReference type="SUPFAM" id="SSF56935">
    <property type="entry name" value="Porins"/>
    <property type="match status" value="1"/>
</dbReference>
<dbReference type="AlphaFoldDB" id="A0A437J468"/>
<keyword evidence="2 11" id="KW-0813">Transport</keyword>
<feature type="chain" id="PRO_5019388135" evidence="13">
    <location>
        <begin position="31"/>
        <end position="769"/>
    </location>
</feature>
<sequence length="769" mass="83334">MAVAKLTQSTSVLALLVSAMAFSAPDAALAQDNGDAESANVAAAGSSATGEIVVTAQKRSERLQDVPLSLQVVDPAQLEAAGVRQFSDLGKVSPSLVIRPAEHPQNAQITLRGVGTFAFSIGVEPSVAIQVDDAPLAFQARAFTDLPDVERVEVLRGPQSTLYGKNASAGLINFVTKDPTTSFTGTINAIGTTDEEYGVNFSVAGPISDTLGYRVSGSYSFFDGNVRNLVRGGEVNGREVFTTRVKLLWEPVDDLRVMLTGNYIDGRTDFGRPLIRLDPAANFRGNATLPASVYLSPGIEVGLGNQEVNNQRFTGTEYAGGGLTLKAEWEVADHTLVSITSWDKFKLDDFFDSDELNVAPTFDQNQIGTFDSEQWTQELRLLSPDDKVLRYTLGAFFADTQFKRPFVRGPVAGALNGYAIANWSATSGSRQYSAFGQLELEPIEGTTFIGGLRVQQEEVEYTFLDVAAGNQFFSGNADDTAVTYRLGVRQEFTDDLMAFVNYATGYKGQTYDLTTGFNANRAAAGPIRPETAGSLEIGVRTQFFDRRLTVNATYFDATYENLQAQTIEVLPDGTSNFRLTNVGEITTKGLELEASAALGDVNLSFAATYLDAIVNDFPVAQCFPGQTAAQGCVSPGPGQPTRQNLSGTRPSQTPKWRLAANFNWTPPLGSSGLRGVVQAAWNYQTDLNYSPNLDPELFQPGFHIVNLALGVRGEDRKFEVAAFVNNLFDQQYFAGFANRFGDFGNRRATAGILPRDFRRYGGIRASFNF</sequence>
<dbReference type="CDD" id="cd01347">
    <property type="entry name" value="ligand_gated_channel"/>
    <property type="match status" value="1"/>
</dbReference>
<dbReference type="Pfam" id="PF07715">
    <property type="entry name" value="Plug"/>
    <property type="match status" value="1"/>
</dbReference>
<dbReference type="OrthoDB" id="7223550at2"/>
<evidence type="ECO:0000256" key="5">
    <source>
        <dbReference type="ARBA" id="ARBA00022692"/>
    </source>
</evidence>
<evidence type="ECO:0000256" key="2">
    <source>
        <dbReference type="ARBA" id="ARBA00022448"/>
    </source>
</evidence>
<feature type="domain" description="TonB-dependent receptor-like beta-barrel" evidence="14">
    <location>
        <begin position="267"/>
        <end position="727"/>
    </location>
</feature>
<dbReference type="Gene3D" id="2.40.170.20">
    <property type="entry name" value="TonB-dependent receptor, beta-barrel domain"/>
    <property type="match status" value="1"/>
</dbReference>
<dbReference type="PROSITE" id="PS52016">
    <property type="entry name" value="TONB_DEPENDENT_REC_3"/>
    <property type="match status" value="1"/>
</dbReference>
<dbReference type="InterPro" id="IPR012910">
    <property type="entry name" value="Plug_dom"/>
</dbReference>
<name>A0A437J468_9SPHN</name>
<keyword evidence="10 11" id="KW-0998">Cell outer membrane</keyword>
<evidence type="ECO:0000256" key="3">
    <source>
        <dbReference type="ARBA" id="ARBA00022452"/>
    </source>
</evidence>
<dbReference type="InterPro" id="IPR036942">
    <property type="entry name" value="Beta-barrel_TonB_sf"/>
</dbReference>
<dbReference type="PANTHER" id="PTHR32552">
    <property type="entry name" value="FERRICHROME IRON RECEPTOR-RELATED"/>
    <property type="match status" value="1"/>
</dbReference>
<accession>A0A437J468</accession>
<dbReference type="Pfam" id="PF00593">
    <property type="entry name" value="TonB_dep_Rec_b-barrel"/>
    <property type="match status" value="1"/>
</dbReference>
<dbReference type="GO" id="GO:0009279">
    <property type="term" value="C:cell outer membrane"/>
    <property type="evidence" value="ECO:0007669"/>
    <property type="project" value="UniProtKB-SubCell"/>
</dbReference>
<evidence type="ECO:0000256" key="11">
    <source>
        <dbReference type="PROSITE-ProRule" id="PRU01360"/>
    </source>
</evidence>
<evidence type="ECO:0000313" key="17">
    <source>
        <dbReference type="Proteomes" id="UP000282977"/>
    </source>
</evidence>
<comment type="similarity">
    <text evidence="11 12">Belongs to the TonB-dependent receptor family.</text>
</comment>
<evidence type="ECO:0000256" key="4">
    <source>
        <dbReference type="ARBA" id="ARBA00022496"/>
    </source>
</evidence>
<evidence type="ECO:0000313" key="16">
    <source>
        <dbReference type="EMBL" id="RVT39415.1"/>
    </source>
</evidence>
<evidence type="ECO:0000256" key="7">
    <source>
        <dbReference type="ARBA" id="ARBA00023065"/>
    </source>
</evidence>
<evidence type="ECO:0000256" key="8">
    <source>
        <dbReference type="ARBA" id="ARBA00023077"/>
    </source>
</evidence>
<evidence type="ECO:0000259" key="15">
    <source>
        <dbReference type="Pfam" id="PF07715"/>
    </source>
</evidence>
<keyword evidence="6" id="KW-0408">Iron</keyword>
<dbReference type="EMBL" id="RZUL01000007">
    <property type="protein sequence ID" value="RVT39415.1"/>
    <property type="molecule type" value="Genomic_DNA"/>
</dbReference>
<gene>
    <name evidence="16" type="ORF">ENE74_15310</name>
</gene>
<evidence type="ECO:0000259" key="14">
    <source>
        <dbReference type="Pfam" id="PF00593"/>
    </source>
</evidence>
<dbReference type="Proteomes" id="UP000282977">
    <property type="component" value="Unassembled WGS sequence"/>
</dbReference>
<evidence type="ECO:0000256" key="10">
    <source>
        <dbReference type="ARBA" id="ARBA00023237"/>
    </source>
</evidence>
<keyword evidence="3 11" id="KW-1134">Transmembrane beta strand</keyword>
<comment type="subcellular location">
    <subcellularLocation>
        <location evidence="1 11">Cell outer membrane</location>
        <topology evidence="1 11">Multi-pass membrane protein</topology>
    </subcellularLocation>
</comment>
<dbReference type="InterPro" id="IPR039426">
    <property type="entry name" value="TonB-dep_rcpt-like"/>
</dbReference>
<dbReference type="InterPro" id="IPR000531">
    <property type="entry name" value="Beta-barrel_TonB"/>
</dbReference>
<reference evidence="16 17" key="1">
    <citation type="submission" date="2019-01" db="EMBL/GenBank/DDBJ databases">
        <authorList>
            <person name="Chen W.-M."/>
        </authorList>
    </citation>
    <scope>NUCLEOTIDE SEQUENCE [LARGE SCALE GENOMIC DNA]</scope>
    <source>
        <strain evidence="16 17">TLA-22</strain>
    </source>
</reference>
<evidence type="ECO:0000256" key="6">
    <source>
        <dbReference type="ARBA" id="ARBA00023004"/>
    </source>
</evidence>
<evidence type="ECO:0000256" key="13">
    <source>
        <dbReference type="SAM" id="SignalP"/>
    </source>
</evidence>
<proteinExistence type="inferred from homology"/>
<keyword evidence="9 11" id="KW-0472">Membrane</keyword>
<keyword evidence="4" id="KW-0410">Iron transport</keyword>
<dbReference type="PANTHER" id="PTHR32552:SF81">
    <property type="entry name" value="TONB-DEPENDENT OUTER MEMBRANE RECEPTOR"/>
    <property type="match status" value="1"/>
</dbReference>
<dbReference type="GO" id="GO:0006826">
    <property type="term" value="P:iron ion transport"/>
    <property type="evidence" value="ECO:0007669"/>
    <property type="project" value="UniProtKB-KW"/>
</dbReference>
<keyword evidence="7" id="KW-0406">Ion transport</keyword>
<keyword evidence="5 11" id="KW-0812">Transmembrane</keyword>
<protein>
    <submittedName>
        <fullName evidence="16">TonB-dependent receptor</fullName>
    </submittedName>
</protein>
<feature type="signal peptide" evidence="13">
    <location>
        <begin position="1"/>
        <end position="30"/>
    </location>
</feature>
<keyword evidence="16" id="KW-0675">Receptor</keyword>